<sequence length="66" mass="7942">MFPSTEVEATPEPLKPLLTREILAWISDGWIMESELWQPILLAALYWFLPFFVLYLVYKWEVFILH</sequence>
<gene>
    <name evidence="2" type="ORF">APLA_LOCUS8706</name>
</gene>
<evidence type="ECO:0000313" key="2">
    <source>
        <dbReference type="EMBL" id="CAB3239441.1"/>
    </source>
</evidence>
<keyword evidence="1" id="KW-1133">Transmembrane helix</keyword>
<keyword evidence="1" id="KW-0472">Membrane</keyword>
<comment type="caution">
    <text evidence="2">The sequence shown here is derived from an EMBL/GenBank/DDBJ whole genome shotgun (WGS) entry which is preliminary data.</text>
</comment>
<reference evidence="2 3" key="1">
    <citation type="submission" date="2020-04" db="EMBL/GenBank/DDBJ databases">
        <authorList>
            <person name="Wallbank WR R."/>
            <person name="Pardo Diaz C."/>
            <person name="Kozak K."/>
            <person name="Martin S."/>
            <person name="Jiggins C."/>
            <person name="Moest M."/>
            <person name="Warren A I."/>
            <person name="Byers J.R.P. K."/>
            <person name="Montejo-Kovacevich G."/>
            <person name="Yen C E."/>
        </authorList>
    </citation>
    <scope>NUCLEOTIDE SEQUENCE [LARGE SCALE GENOMIC DNA]</scope>
</reference>
<name>A0A8S1A4J5_ARCPL</name>
<dbReference type="Proteomes" id="UP000494256">
    <property type="component" value="Unassembled WGS sequence"/>
</dbReference>
<feature type="transmembrane region" description="Helical" evidence="1">
    <location>
        <begin position="36"/>
        <end position="58"/>
    </location>
</feature>
<dbReference type="OrthoDB" id="415015at2759"/>
<evidence type="ECO:0000256" key="1">
    <source>
        <dbReference type="SAM" id="Phobius"/>
    </source>
</evidence>
<organism evidence="2 3">
    <name type="scientific">Arctia plantaginis</name>
    <name type="common">Wood tiger moth</name>
    <name type="synonym">Phalaena plantaginis</name>
    <dbReference type="NCBI Taxonomy" id="874455"/>
    <lineage>
        <taxon>Eukaryota</taxon>
        <taxon>Metazoa</taxon>
        <taxon>Ecdysozoa</taxon>
        <taxon>Arthropoda</taxon>
        <taxon>Hexapoda</taxon>
        <taxon>Insecta</taxon>
        <taxon>Pterygota</taxon>
        <taxon>Neoptera</taxon>
        <taxon>Endopterygota</taxon>
        <taxon>Lepidoptera</taxon>
        <taxon>Glossata</taxon>
        <taxon>Ditrysia</taxon>
        <taxon>Noctuoidea</taxon>
        <taxon>Erebidae</taxon>
        <taxon>Arctiinae</taxon>
        <taxon>Arctia</taxon>
    </lineage>
</organism>
<dbReference type="AlphaFoldDB" id="A0A8S1A4J5"/>
<accession>A0A8S1A4J5</accession>
<dbReference type="EMBL" id="CADEBD010000308">
    <property type="protein sequence ID" value="CAB3239441.1"/>
    <property type="molecule type" value="Genomic_DNA"/>
</dbReference>
<proteinExistence type="predicted"/>
<evidence type="ECO:0000313" key="3">
    <source>
        <dbReference type="Proteomes" id="UP000494256"/>
    </source>
</evidence>
<keyword evidence="1" id="KW-0812">Transmembrane</keyword>
<protein>
    <submittedName>
        <fullName evidence="2">Uncharacterized protein</fullName>
    </submittedName>
</protein>